<dbReference type="OrthoDB" id="14833at2759"/>
<dbReference type="Pfam" id="PF01237">
    <property type="entry name" value="Oxysterol_BP"/>
    <property type="match status" value="1"/>
</dbReference>
<dbReference type="GO" id="GO:0016020">
    <property type="term" value="C:membrane"/>
    <property type="evidence" value="ECO:0007669"/>
    <property type="project" value="TreeGrafter"/>
</dbReference>
<dbReference type="AlphaFoldDB" id="A0A1E4THZ4"/>
<dbReference type="GO" id="GO:0120009">
    <property type="term" value="P:intermembrane lipid transfer"/>
    <property type="evidence" value="ECO:0007669"/>
    <property type="project" value="UniProtKB-ARBA"/>
</dbReference>
<dbReference type="PANTHER" id="PTHR10972">
    <property type="entry name" value="OXYSTEROL-BINDING PROTEIN-RELATED"/>
    <property type="match status" value="1"/>
</dbReference>
<evidence type="ECO:0000256" key="1">
    <source>
        <dbReference type="ARBA" id="ARBA00008842"/>
    </source>
</evidence>
<dbReference type="GO" id="GO:0005829">
    <property type="term" value="C:cytosol"/>
    <property type="evidence" value="ECO:0007669"/>
    <property type="project" value="TreeGrafter"/>
</dbReference>
<dbReference type="SUPFAM" id="SSF144000">
    <property type="entry name" value="Oxysterol-binding protein-like"/>
    <property type="match status" value="1"/>
</dbReference>
<dbReference type="Gene3D" id="3.30.70.3490">
    <property type="match status" value="1"/>
</dbReference>
<dbReference type="InterPro" id="IPR037239">
    <property type="entry name" value="OSBP_sf"/>
</dbReference>
<evidence type="ECO:0000313" key="4">
    <source>
        <dbReference type="Proteomes" id="UP000095023"/>
    </source>
</evidence>
<dbReference type="InterPro" id="IPR000648">
    <property type="entry name" value="Oxysterol-bd"/>
</dbReference>
<dbReference type="EMBL" id="KV453842">
    <property type="protein sequence ID" value="ODV91363.1"/>
    <property type="molecule type" value="Genomic_DNA"/>
</dbReference>
<dbReference type="GO" id="GO:0008142">
    <property type="term" value="F:oxysterol binding"/>
    <property type="evidence" value="ECO:0007669"/>
    <property type="project" value="TreeGrafter"/>
</dbReference>
<organism evidence="3 4">
    <name type="scientific">Tortispora caseinolytica NRRL Y-17796</name>
    <dbReference type="NCBI Taxonomy" id="767744"/>
    <lineage>
        <taxon>Eukaryota</taxon>
        <taxon>Fungi</taxon>
        <taxon>Dikarya</taxon>
        <taxon>Ascomycota</taxon>
        <taxon>Saccharomycotina</taxon>
        <taxon>Trigonopsidomycetes</taxon>
        <taxon>Trigonopsidales</taxon>
        <taxon>Trigonopsidaceae</taxon>
        <taxon>Tortispora</taxon>
    </lineage>
</organism>
<dbReference type="PANTHER" id="PTHR10972:SF184">
    <property type="entry name" value="OXYSTEROL-BINDING PROTEIN HOMOLOG 4-RELATED"/>
    <property type="match status" value="1"/>
</dbReference>
<proteinExistence type="inferred from homology"/>
<dbReference type="Gene3D" id="1.10.287.2720">
    <property type="match status" value="1"/>
</dbReference>
<reference evidence="4" key="1">
    <citation type="submission" date="2016-02" db="EMBL/GenBank/DDBJ databases">
        <title>Comparative genomics of biotechnologically important yeasts.</title>
        <authorList>
            <consortium name="DOE Joint Genome Institute"/>
            <person name="Riley R."/>
            <person name="Haridas S."/>
            <person name="Wolfe K.H."/>
            <person name="Lopes M.R."/>
            <person name="Hittinger C.T."/>
            <person name="Goker M."/>
            <person name="Salamov A."/>
            <person name="Wisecaver J."/>
            <person name="Long T.M."/>
            <person name="Aerts A.L."/>
            <person name="Barry K."/>
            <person name="Choi C."/>
            <person name="Clum A."/>
            <person name="Coughlan A.Y."/>
            <person name="Deshpande S."/>
            <person name="Douglass A.P."/>
            <person name="Hanson S.J."/>
            <person name="Klenk H.-P."/>
            <person name="Labutti K."/>
            <person name="Lapidus A."/>
            <person name="Lindquist E."/>
            <person name="Lipzen A."/>
            <person name="Meier-Kolthoff J.P."/>
            <person name="Ohm R.A."/>
            <person name="Otillar R.P."/>
            <person name="Pangilinan J."/>
            <person name="Peng Y."/>
            <person name="Rokas A."/>
            <person name="Rosa C.A."/>
            <person name="Scheuner C."/>
            <person name="Sibirny A.A."/>
            <person name="Slot J.C."/>
            <person name="Stielow J.B."/>
            <person name="Sun H."/>
            <person name="Kurtzman C.P."/>
            <person name="Blackwell M."/>
            <person name="Jeffries T.W."/>
            <person name="Grigoriev I.V."/>
        </authorList>
    </citation>
    <scope>NUCLEOTIDE SEQUENCE [LARGE SCALE GENOMIC DNA]</scope>
    <source>
        <strain evidence="4">NRRL Y-17796</strain>
    </source>
</reference>
<comment type="similarity">
    <text evidence="1 2">Belongs to the OSBP family.</text>
</comment>
<gene>
    <name evidence="3" type="ORF">CANCADRAFT_122919</name>
</gene>
<accession>A0A1E4THZ4</accession>
<dbReference type="Proteomes" id="UP000095023">
    <property type="component" value="Unassembled WGS sequence"/>
</dbReference>
<name>A0A1E4THZ4_9ASCO</name>
<dbReference type="Gene3D" id="6.10.250.1430">
    <property type="match status" value="1"/>
</dbReference>
<dbReference type="Gene3D" id="2.40.160.120">
    <property type="match status" value="1"/>
</dbReference>
<evidence type="ECO:0000313" key="3">
    <source>
        <dbReference type="EMBL" id="ODV91363.1"/>
    </source>
</evidence>
<evidence type="ECO:0008006" key="5">
    <source>
        <dbReference type="Google" id="ProtNLM"/>
    </source>
</evidence>
<dbReference type="InterPro" id="IPR018494">
    <property type="entry name" value="Oxysterol-bd_CS"/>
</dbReference>
<keyword evidence="4" id="KW-1185">Reference proteome</keyword>
<sequence>MSETGAEQAQSVPASQLGMWTSFLKSLASYNGDLSSMTAPPFILSSVSLTEYSQFWTEISDLFTGPASEPDPEKRMVAVVKWFIGTLRGQYCSRSENLGSEKKPLNPFLGELFIGQWSNESEDNKTVLVSEQVSHHPPVTAYNIWNDKHGVQLQGFNGIKSSISATSLTITVKQVGHAMLHIKKFDEYYLITLPALHIEGLFGGAPFVELEKKTHIVSSSGYVAELDYSGRGYFSGKKNSFKAKIASLKNRSAPLYSIKGRWSKVSHIKDEKTGTEELFWDAEKATRAPLEVKPIEQQLEKESRKAWQKVAEAVKLGDYSLIQVEKSKIENEQRELRKIEQENGITWKHECFVENPDPSVDPFEKAYLKLAPQIDHTLEHIRFRFSEEMYAKSAYRP</sequence>
<dbReference type="FunFam" id="2.40.160.120:FF:000010">
    <property type="entry name" value="Oxysterol-binding protein homolog 4"/>
    <property type="match status" value="1"/>
</dbReference>
<protein>
    <recommendedName>
        <fullName evidence="5">Oxysterol-binding protein</fullName>
    </recommendedName>
</protein>
<dbReference type="PROSITE" id="PS01013">
    <property type="entry name" value="OSBP"/>
    <property type="match status" value="1"/>
</dbReference>
<evidence type="ECO:0000256" key="2">
    <source>
        <dbReference type="RuleBase" id="RU003844"/>
    </source>
</evidence>